<dbReference type="InterPro" id="IPR036513">
    <property type="entry name" value="STAS_dom_sf"/>
</dbReference>
<comment type="subcellular location">
    <subcellularLocation>
        <location evidence="1">Membrane</location>
        <topology evidence="1">Multi-pass membrane protein</topology>
    </subcellularLocation>
</comment>
<dbReference type="AlphaFoldDB" id="A0AAW2I9P4"/>
<evidence type="ECO:0000259" key="7">
    <source>
        <dbReference type="PROSITE" id="PS50801"/>
    </source>
</evidence>
<dbReference type="EMBL" id="JARGDH010000001">
    <property type="protein sequence ID" value="KAL0278531.1"/>
    <property type="molecule type" value="Genomic_DNA"/>
</dbReference>
<feature type="transmembrane region" description="Helical" evidence="6">
    <location>
        <begin position="422"/>
        <end position="449"/>
    </location>
</feature>
<dbReference type="PANTHER" id="PTHR11814">
    <property type="entry name" value="SULFATE TRANSPORTER"/>
    <property type="match status" value="1"/>
</dbReference>
<protein>
    <recommendedName>
        <fullName evidence="7">STAS domain-containing protein</fullName>
    </recommendedName>
</protein>
<comment type="caution">
    <text evidence="8">The sequence shown here is derived from an EMBL/GenBank/DDBJ whole genome shotgun (WGS) entry which is preliminary data.</text>
</comment>
<dbReference type="GO" id="GO:0016020">
    <property type="term" value="C:membrane"/>
    <property type="evidence" value="ECO:0007669"/>
    <property type="project" value="UniProtKB-SubCell"/>
</dbReference>
<gene>
    <name evidence="8" type="ORF">PYX00_000335</name>
</gene>
<evidence type="ECO:0000256" key="3">
    <source>
        <dbReference type="ARBA" id="ARBA00022989"/>
    </source>
</evidence>
<keyword evidence="2 6" id="KW-0812">Transmembrane</keyword>
<dbReference type="SUPFAM" id="SSF52091">
    <property type="entry name" value="SpoIIaa-like"/>
    <property type="match status" value="1"/>
</dbReference>
<dbReference type="InterPro" id="IPR011547">
    <property type="entry name" value="SLC26A/SulP_dom"/>
</dbReference>
<dbReference type="Pfam" id="PF01740">
    <property type="entry name" value="STAS"/>
    <property type="match status" value="1"/>
</dbReference>
<dbReference type="InterPro" id="IPR002645">
    <property type="entry name" value="STAS_dom"/>
</dbReference>
<name>A0AAW2I9P4_9NEOP</name>
<feature type="transmembrane region" description="Helical" evidence="6">
    <location>
        <begin position="362"/>
        <end position="382"/>
    </location>
</feature>
<dbReference type="Pfam" id="PF00916">
    <property type="entry name" value="Sulfate_transp"/>
    <property type="match status" value="1"/>
</dbReference>
<keyword evidence="4 6" id="KW-0472">Membrane</keyword>
<keyword evidence="3 6" id="KW-1133">Transmembrane helix</keyword>
<dbReference type="CDD" id="cd07042">
    <property type="entry name" value="STAS_SulP_like_sulfate_transporter"/>
    <property type="match status" value="1"/>
</dbReference>
<feature type="region of interest" description="Disordered" evidence="5">
    <location>
        <begin position="579"/>
        <end position="613"/>
    </location>
</feature>
<evidence type="ECO:0000256" key="2">
    <source>
        <dbReference type="ARBA" id="ARBA00022692"/>
    </source>
</evidence>
<dbReference type="Gene3D" id="3.30.750.24">
    <property type="entry name" value="STAS domain"/>
    <property type="match status" value="1"/>
</dbReference>
<sequence>MFQNFPRISATEVLRKRVPIIRWLPRYRIGHCISDFVAGLTVGLTLLPQAIAYAALAGLGPQYGLYSSFAGSLVYIIFGTVKEVNIGPTALLSLLTFTYTKDMNSDFAVLLCFLSGVIELLCGILHLGFVVEFVSVPVTAGFCSATAVIIASSQVKGLLGIKVNSESFVETWSEIFKNIPDTRPWDLTLSIGCCSILLGMRKLKDMKFNGKKPSVARKILGRALWLLATARNALVVVACAGLAYFLSQHAESPFLLTGTIQSGLPPVGLPPFSTTIGNQTYTFLDMCSHLGVGMVVVPLVSLLGNVAIAKAFANGEIMDATQEMITLGLCNIVGSFFRSMPVSGSFSRSAVNNASGVKTPLGGLYTGALIILALSFLTPYFFFIPKATLSSVIICAVIFMVEVRLVRLMWKTSKRDLIPAFASFILCLWKGVEIGILLGVAVDLLYLLYINARPRCNVENSPNTQECITIQPSGGLLFPAIDFLRTKISKVSTESSGPIVVDCLHINALDFTGLQGLKALVEDMKKMERPLLFYRVKDELAQVLKSSIGPDFVNASTDLALTQLIKGLQELRNNMYAAEDVLEPKADPSDAKDCPTAPQAPEPEEGNRREDVQ</sequence>
<evidence type="ECO:0000313" key="8">
    <source>
        <dbReference type="EMBL" id="KAL0278531.1"/>
    </source>
</evidence>
<dbReference type="EMBL" id="JARGDH010000001">
    <property type="protein sequence ID" value="KAL0278532.1"/>
    <property type="molecule type" value="Genomic_DNA"/>
</dbReference>
<proteinExistence type="predicted"/>
<feature type="transmembrane region" description="Helical" evidence="6">
    <location>
        <begin position="290"/>
        <end position="312"/>
    </location>
</feature>
<evidence type="ECO:0000256" key="1">
    <source>
        <dbReference type="ARBA" id="ARBA00004141"/>
    </source>
</evidence>
<dbReference type="InterPro" id="IPR001902">
    <property type="entry name" value="SLC26A/SulP_fam"/>
</dbReference>
<reference evidence="8" key="1">
    <citation type="journal article" date="2024" name="Gigascience">
        <title>Chromosome-level genome of the poultry shaft louse Menopon gallinae provides insight into the host-switching and adaptive evolution of parasitic lice.</title>
        <authorList>
            <person name="Xu Y."/>
            <person name="Ma L."/>
            <person name="Liu S."/>
            <person name="Liang Y."/>
            <person name="Liu Q."/>
            <person name="He Z."/>
            <person name="Tian L."/>
            <person name="Duan Y."/>
            <person name="Cai W."/>
            <person name="Li H."/>
            <person name="Song F."/>
        </authorList>
    </citation>
    <scope>NUCLEOTIDE SEQUENCE</scope>
    <source>
        <strain evidence="8">Cailab_2023a</strain>
    </source>
</reference>
<evidence type="ECO:0000256" key="5">
    <source>
        <dbReference type="SAM" id="MobiDB-lite"/>
    </source>
</evidence>
<feature type="transmembrane region" description="Helical" evidence="6">
    <location>
        <begin position="107"/>
        <end position="129"/>
    </location>
</feature>
<evidence type="ECO:0000256" key="4">
    <source>
        <dbReference type="ARBA" id="ARBA00023136"/>
    </source>
</evidence>
<feature type="domain" description="STAS" evidence="7">
    <location>
        <begin position="470"/>
        <end position="545"/>
    </location>
</feature>
<feature type="transmembrane region" description="Helical" evidence="6">
    <location>
        <begin position="224"/>
        <end position="246"/>
    </location>
</feature>
<evidence type="ECO:0000256" key="6">
    <source>
        <dbReference type="SAM" id="Phobius"/>
    </source>
</evidence>
<dbReference type="EMBL" id="JARGDH010000001">
    <property type="protein sequence ID" value="KAL0278530.1"/>
    <property type="molecule type" value="Genomic_DNA"/>
</dbReference>
<feature type="transmembrane region" description="Helical" evidence="6">
    <location>
        <begin position="389"/>
        <end position="410"/>
    </location>
</feature>
<dbReference type="InterPro" id="IPR018045">
    <property type="entry name" value="S04_transporter_CS"/>
</dbReference>
<feature type="compositionally biased region" description="Basic and acidic residues" evidence="5">
    <location>
        <begin position="582"/>
        <end position="593"/>
    </location>
</feature>
<feature type="transmembrane region" description="Helical" evidence="6">
    <location>
        <begin position="72"/>
        <end position="95"/>
    </location>
</feature>
<dbReference type="PROSITE" id="PS01130">
    <property type="entry name" value="SLC26A"/>
    <property type="match status" value="1"/>
</dbReference>
<organism evidence="8">
    <name type="scientific">Menopon gallinae</name>
    <name type="common">poultry shaft louse</name>
    <dbReference type="NCBI Taxonomy" id="328185"/>
    <lineage>
        <taxon>Eukaryota</taxon>
        <taxon>Metazoa</taxon>
        <taxon>Ecdysozoa</taxon>
        <taxon>Arthropoda</taxon>
        <taxon>Hexapoda</taxon>
        <taxon>Insecta</taxon>
        <taxon>Pterygota</taxon>
        <taxon>Neoptera</taxon>
        <taxon>Paraneoptera</taxon>
        <taxon>Psocodea</taxon>
        <taxon>Troctomorpha</taxon>
        <taxon>Phthiraptera</taxon>
        <taxon>Amblycera</taxon>
        <taxon>Menoponidae</taxon>
        <taxon>Menopon</taxon>
    </lineage>
</organism>
<feature type="transmembrane region" description="Helical" evidence="6">
    <location>
        <begin position="36"/>
        <end position="60"/>
    </location>
</feature>
<dbReference type="GO" id="GO:0008271">
    <property type="term" value="F:secondary active sulfate transmembrane transporter activity"/>
    <property type="evidence" value="ECO:0007669"/>
    <property type="project" value="InterPro"/>
</dbReference>
<dbReference type="PROSITE" id="PS50801">
    <property type="entry name" value="STAS"/>
    <property type="match status" value="1"/>
</dbReference>
<accession>A0AAW2I9P4</accession>